<proteinExistence type="predicted"/>
<evidence type="ECO:0000313" key="2">
    <source>
        <dbReference type="Proteomes" id="UP000006281"/>
    </source>
</evidence>
<dbReference type="STRING" id="1179773.BN6_52540"/>
<evidence type="ECO:0000313" key="1">
    <source>
        <dbReference type="EMBL" id="CCH32518.1"/>
    </source>
</evidence>
<name>K0K7D4_SACES</name>
<gene>
    <name evidence="1" type="ordered locus">BN6_52540</name>
</gene>
<reference evidence="1 2" key="1">
    <citation type="journal article" date="2012" name="BMC Genomics">
        <title>Complete genome sequence of Saccharothrix espanaensis DSM 44229T and comparison to the other completely sequenced Pseudonocardiaceae.</title>
        <authorList>
            <person name="Strobel T."/>
            <person name="Al-Dilaimi A."/>
            <person name="Blom J."/>
            <person name="Gessner A."/>
            <person name="Kalinowski J."/>
            <person name="Luzhetska M."/>
            <person name="Puhler A."/>
            <person name="Szczepanowski R."/>
            <person name="Bechthold A."/>
            <person name="Ruckert C."/>
        </authorList>
    </citation>
    <scope>NUCLEOTIDE SEQUENCE [LARGE SCALE GENOMIC DNA]</scope>
    <source>
        <strain evidence="2">ATCC 51144 / DSM 44229 / JCM 9112 / NBRC 15066 / NRRL 15764</strain>
    </source>
</reference>
<dbReference type="EMBL" id="HE804045">
    <property type="protein sequence ID" value="CCH32518.1"/>
    <property type="molecule type" value="Genomic_DNA"/>
</dbReference>
<sequence>MPDTTARLADSTTARPPGCARIMLGKITRVGNGGEQVEQAA</sequence>
<protein>
    <submittedName>
        <fullName evidence="1">Uncharacterized protein</fullName>
    </submittedName>
</protein>
<dbReference type="HOGENOM" id="CLU_3276214_0_0_11"/>
<dbReference type="Proteomes" id="UP000006281">
    <property type="component" value="Chromosome"/>
</dbReference>
<accession>K0K7D4</accession>
<dbReference type="KEGG" id="sesp:BN6_52540"/>
<dbReference type="AlphaFoldDB" id="K0K7D4"/>
<organism evidence="1 2">
    <name type="scientific">Saccharothrix espanaensis (strain ATCC 51144 / DSM 44229 / JCM 9112 / NBRC 15066 / NRRL 15764)</name>
    <dbReference type="NCBI Taxonomy" id="1179773"/>
    <lineage>
        <taxon>Bacteria</taxon>
        <taxon>Bacillati</taxon>
        <taxon>Actinomycetota</taxon>
        <taxon>Actinomycetes</taxon>
        <taxon>Pseudonocardiales</taxon>
        <taxon>Pseudonocardiaceae</taxon>
        <taxon>Saccharothrix</taxon>
    </lineage>
</organism>
<keyword evidence="2" id="KW-1185">Reference proteome</keyword>